<evidence type="ECO:0000313" key="4">
    <source>
        <dbReference type="Proteomes" id="UP000179734"/>
    </source>
</evidence>
<comment type="caution">
    <text evidence="2">The sequence shown here is derived from an EMBL/GenBank/DDBJ whole genome shotgun (WGS) entry which is preliminary data.</text>
</comment>
<evidence type="ECO:0000313" key="2">
    <source>
        <dbReference type="EMBL" id="OHV05214.1"/>
    </source>
</evidence>
<protein>
    <submittedName>
        <fullName evidence="2">Uncharacterized protein</fullName>
    </submittedName>
</protein>
<gene>
    <name evidence="2" type="ORF">BKN37_06515</name>
    <name evidence="3" type="ORF">C1Y40_04463</name>
</gene>
<dbReference type="EMBL" id="MLQM01000021">
    <property type="protein sequence ID" value="OHV05214.1"/>
    <property type="molecule type" value="Genomic_DNA"/>
</dbReference>
<sequence length="83" mass="8741">MMFGSPRGTPPVTVIDGHATSSLAPLLLTVGTSATVERSARGVLMWIGALTLLALCSNVSRIVIVDRRGLFDGLRACVALRHP</sequence>
<dbReference type="Proteomes" id="UP000238296">
    <property type="component" value="Unassembled WGS sequence"/>
</dbReference>
<keyword evidence="4" id="KW-1185">Reference proteome</keyword>
<proteinExistence type="predicted"/>
<reference evidence="3 5" key="2">
    <citation type="journal article" date="2017" name="Int. J. Syst. Evol. Microbiol.">
        <title>Mycobacterium talmoniae sp. nov., a slowly growing mycobacterium isolated from human respiratory samples.</title>
        <authorList>
            <person name="Davidson R.M."/>
            <person name="DeGroote M.A."/>
            <person name="Marola J.L."/>
            <person name="Buss S."/>
            <person name="Jones V."/>
            <person name="McNeil M.R."/>
            <person name="Freifeld A.G."/>
            <person name="Elaine Epperson L."/>
            <person name="Hasan N.A."/>
            <person name="Jackson M."/>
            <person name="Iwen P.C."/>
            <person name="Salfinger M."/>
            <person name="Strong M."/>
        </authorList>
    </citation>
    <scope>NUCLEOTIDE SEQUENCE [LARGE SCALE GENOMIC DNA]</scope>
    <source>
        <strain evidence="3 5">ATCC BAA-2683</strain>
    </source>
</reference>
<dbReference type="Proteomes" id="UP000179734">
    <property type="component" value="Unassembled WGS sequence"/>
</dbReference>
<accession>A0A1S1NKZ7</accession>
<keyword evidence="1" id="KW-0472">Membrane</keyword>
<feature type="transmembrane region" description="Helical" evidence="1">
    <location>
        <begin position="43"/>
        <end position="64"/>
    </location>
</feature>
<dbReference type="AlphaFoldDB" id="A0A1S1NKZ7"/>
<keyword evidence="1" id="KW-1133">Transmembrane helix</keyword>
<name>A0A1S1NKZ7_9MYCO</name>
<evidence type="ECO:0000313" key="3">
    <source>
        <dbReference type="EMBL" id="PQM45346.1"/>
    </source>
</evidence>
<dbReference type="EMBL" id="PPEA01000652">
    <property type="protein sequence ID" value="PQM45346.1"/>
    <property type="molecule type" value="Genomic_DNA"/>
</dbReference>
<keyword evidence="1" id="KW-0812">Transmembrane</keyword>
<organism evidence="2 4">
    <name type="scientific">Mycobacterium talmoniae</name>
    <dbReference type="NCBI Taxonomy" id="1858794"/>
    <lineage>
        <taxon>Bacteria</taxon>
        <taxon>Bacillati</taxon>
        <taxon>Actinomycetota</taxon>
        <taxon>Actinomycetes</taxon>
        <taxon>Mycobacteriales</taxon>
        <taxon>Mycobacteriaceae</taxon>
        <taxon>Mycobacterium</taxon>
    </lineage>
</organism>
<reference evidence="2 4" key="1">
    <citation type="submission" date="2016-10" db="EMBL/GenBank/DDBJ databases">
        <title>Genome sequence of Mycobacterium talmonii.</title>
        <authorList>
            <person name="Greninger A.L."/>
            <person name="Elliott B."/>
            <person name="Vasireddy S."/>
            <person name="Vasireddy R."/>
        </authorList>
    </citation>
    <scope>NUCLEOTIDE SEQUENCE [LARGE SCALE GENOMIC DNA]</scope>
    <source>
        <strain evidence="2">MO-5499</strain>
        <strain evidence="4">NE-TNMC-100812</strain>
    </source>
</reference>
<reference evidence="3" key="3">
    <citation type="submission" date="2018-01" db="EMBL/GenBank/DDBJ databases">
        <authorList>
            <person name="Gaut B.S."/>
            <person name="Morton B.R."/>
            <person name="Clegg M.T."/>
            <person name="Duvall M.R."/>
        </authorList>
    </citation>
    <scope>NUCLEOTIDE SEQUENCE</scope>
    <source>
        <strain evidence="3">ATCC BAA-2683</strain>
    </source>
</reference>
<evidence type="ECO:0000256" key="1">
    <source>
        <dbReference type="SAM" id="Phobius"/>
    </source>
</evidence>
<evidence type="ECO:0000313" key="5">
    <source>
        <dbReference type="Proteomes" id="UP000238296"/>
    </source>
</evidence>